<gene>
    <name evidence="2" type="ORF">Tci_927885</name>
</gene>
<evidence type="ECO:0000256" key="1">
    <source>
        <dbReference type="SAM" id="MobiDB-lite"/>
    </source>
</evidence>
<dbReference type="AlphaFoldDB" id="A0A699XDI3"/>
<evidence type="ECO:0000313" key="2">
    <source>
        <dbReference type="EMBL" id="GFD55916.1"/>
    </source>
</evidence>
<name>A0A699XDI3_TANCI</name>
<proteinExistence type="predicted"/>
<feature type="compositionally biased region" description="Basic and acidic residues" evidence="1">
    <location>
        <begin position="31"/>
        <end position="43"/>
    </location>
</feature>
<feature type="compositionally biased region" description="Basic and acidic residues" evidence="1">
    <location>
        <begin position="60"/>
        <end position="73"/>
    </location>
</feature>
<accession>A0A699XDI3</accession>
<protein>
    <submittedName>
        <fullName evidence="2">Uncharacterized protein</fullName>
    </submittedName>
</protein>
<organism evidence="2">
    <name type="scientific">Tanacetum cinerariifolium</name>
    <name type="common">Dalmatian daisy</name>
    <name type="synonym">Chrysanthemum cinerariifolium</name>
    <dbReference type="NCBI Taxonomy" id="118510"/>
    <lineage>
        <taxon>Eukaryota</taxon>
        <taxon>Viridiplantae</taxon>
        <taxon>Streptophyta</taxon>
        <taxon>Embryophyta</taxon>
        <taxon>Tracheophyta</taxon>
        <taxon>Spermatophyta</taxon>
        <taxon>Magnoliopsida</taxon>
        <taxon>eudicotyledons</taxon>
        <taxon>Gunneridae</taxon>
        <taxon>Pentapetalae</taxon>
        <taxon>asterids</taxon>
        <taxon>campanulids</taxon>
        <taxon>Asterales</taxon>
        <taxon>Asteraceae</taxon>
        <taxon>Asteroideae</taxon>
        <taxon>Anthemideae</taxon>
        <taxon>Anthemidinae</taxon>
        <taxon>Tanacetum</taxon>
    </lineage>
</organism>
<comment type="caution">
    <text evidence="2">The sequence shown here is derived from an EMBL/GenBank/DDBJ whole genome shotgun (WGS) entry which is preliminary data.</text>
</comment>
<sequence length="73" mass="8059">MLARGTSVAGRENPVRTSRSEIPPLAHRRTARESRTHGPERRLCRSTGETLRAGCSCASDGKRRSLDRRLSNG</sequence>
<feature type="region of interest" description="Disordered" evidence="1">
    <location>
        <begin position="1"/>
        <end position="73"/>
    </location>
</feature>
<dbReference type="EMBL" id="BKCJ011823363">
    <property type="protein sequence ID" value="GFD55916.1"/>
    <property type="molecule type" value="Genomic_DNA"/>
</dbReference>
<reference evidence="2" key="1">
    <citation type="journal article" date="2019" name="Sci. Rep.">
        <title>Draft genome of Tanacetum cinerariifolium, the natural source of mosquito coil.</title>
        <authorList>
            <person name="Yamashiro T."/>
            <person name="Shiraishi A."/>
            <person name="Satake H."/>
            <person name="Nakayama K."/>
        </authorList>
    </citation>
    <scope>NUCLEOTIDE SEQUENCE</scope>
</reference>